<dbReference type="Proteomes" id="UP000190961">
    <property type="component" value="Unassembled WGS sequence"/>
</dbReference>
<dbReference type="CDD" id="cd17557">
    <property type="entry name" value="REC_Rcp-like"/>
    <property type="match status" value="1"/>
</dbReference>
<gene>
    <name evidence="3" type="ORF">SAMN05660236_2922</name>
</gene>
<dbReference type="PROSITE" id="PS50110">
    <property type="entry name" value="RESPONSE_REGULATORY"/>
    <property type="match status" value="1"/>
</dbReference>
<dbReference type="PANTHER" id="PTHR44520">
    <property type="entry name" value="RESPONSE REGULATOR RCP1-RELATED"/>
    <property type="match status" value="1"/>
</dbReference>
<proteinExistence type="predicted"/>
<dbReference type="AlphaFoldDB" id="A0A1T5LBM0"/>
<organism evidence="3 4">
    <name type="scientific">Ohtaekwangia koreensis</name>
    <dbReference type="NCBI Taxonomy" id="688867"/>
    <lineage>
        <taxon>Bacteria</taxon>
        <taxon>Pseudomonadati</taxon>
        <taxon>Bacteroidota</taxon>
        <taxon>Cytophagia</taxon>
        <taxon>Cytophagales</taxon>
        <taxon>Fulvivirgaceae</taxon>
        <taxon>Ohtaekwangia</taxon>
    </lineage>
</organism>
<dbReference type="SMART" id="SM00448">
    <property type="entry name" value="REC"/>
    <property type="match status" value="1"/>
</dbReference>
<dbReference type="Gene3D" id="3.40.50.2300">
    <property type="match status" value="1"/>
</dbReference>
<dbReference type="Pfam" id="PF00072">
    <property type="entry name" value="Response_reg"/>
    <property type="match status" value="1"/>
</dbReference>
<dbReference type="InterPro" id="IPR001789">
    <property type="entry name" value="Sig_transdc_resp-reg_receiver"/>
</dbReference>
<keyword evidence="4" id="KW-1185">Reference proteome</keyword>
<accession>A0A1T5LBM0</accession>
<evidence type="ECO:0000313" key="3">
    <source>
        <dbReference type="EMBL" id="SKC73437.1"/>
    </source>
</evidence>
<reference evidence="3 4" key="1">
    <citation type="submission" date="2017-02" db="EMBL/GenBank/DDBJ databases">
        <authorList>
            <person name="Peterson S.W."/>
        </authorList>
    </citation>
    <scope>NUCLEOTIDE SEQUENCE [LARGE SCALE GENOMIC DNA]</scope>
    <source>
        <strain evidence="3 4">DSM 25262</strain>
    </source>
</reference>
<evidence type="ECO:0000259" key="2">
    <source>
        <dbReference type="PROSITE" id="PS50110"/>
    </source>
</evidence>
<keyword evidence="1" id="KW-0597">Phosphoprotein</keyword>
<dbReference type="InterPro" id="IPR011006">
    <property type="entry name" value="CheY-like_superfamily"/>
</dbReference>
<dbReference type="InterPro" id="IPR052893">
    <property type="entry name" value="TCS_response_regulator"/>
</dbReference>
<dbReference type="PANTHER" id="PTHR44520:SF2">
    <property type="entry name" value="RESPONSE REGULATOR RCP1"/>
    <property type="match status" value="1"/>
</dbReference>
<dbReference type="SUPFAM" id="SSF52172">
    <property type="entry name" value="CheY-like"/>
    <property type="match status" value="1"/>
</dbReference>
<name>A0A1T5LBM0_9BACT</name>
<evidence type="ECO:0000313" key="4">
    <source>
        <dbReference type="Proteomes" id="UP000190961"/>
    </source>
</evidence>
<evidence type="ECO:0000256" key="1">
    <source>
        <dbReference type="PROSITE-ProRule" id="PRU00169"/>
    </source>
</evidence>
<dbReference type="EMBL" id="FUZU01000002">
    <property type="protein sequence ID" value="SKC73437.1"/>
    <property type="molecule type" value="Genomic_DNA"/>
</dbReference>
<protein>
    <submittedName>
        <fullName evidence="3">CheY chemotaxis protein or a CheY-like REC (Receiver) domain</fullName>
    </submittedName>
</protein>
<dbReference type="GO" id="GO:0000160">
    <property type="term" value="P:phosphorelay signal transduction system"/>
    <property type="evidence" value="ECO:0007669"/>
    <property type="project" value="InterPro"/>
</dbReference>
<feature type="domain" description="Response regulatory" evidence="2">
    <location>
        <begin position="8"/>
        <end position="130"/>
    </location>
</feature>
<feature type="modified residue" description="4-aspartylphosphate" evidence="1">
    <location>
        <position position="63"/>
    </location>
</feature>
<sequence length="141" mass="16357">MKTTRKEFILVAEDDADDRYLMQTAFHEKGYTEKIEFVENGVELLKFLESVANAEYPGFILLDLNMPKKDGREALKEIKQHPVFKKIPVIVFTTTKNDTEIKRCYELGANTYIVKPTSFESLLNVVEEIRSYWFRVASIPA</sequence>
<dbReference type="STRING" id="688867.SAMN05660236_2922"/>